<feature type="domain" description="RNA polymerase sigma-70 region 2" evidence="6">
    <location>
        <begin position="27"/>
        <end position="84"/>
    </location>
</feature>
<keyword evidence="2" id="KW-0805">Transcription regulation</keyword>
<dbReference type="Proteomes" id="UP000619479">
    <property type="component" value="Unassembled WGS sequence"/>
</dbReference>
<comment type="similarity">
    <text evidence="1">Belongs to the sigma-70 factor family. ECF subfamily.</text>
</comment>
<evidence type="ECO:0000313" key="9">
    <source>
        <dbReference type="Proteomes" id="UP000619479"/>
    </source>
</evidence>
<evidence type="ECO:0000256" key="2">
    <source>
        <dbReference type="ARBA" id="ARBA00023015"/>
    </source>
</evidence>
<dbReference type="GO" id="GO:0003677">
    <property type="term" value="F:DNA binding"/>
    <property type="evidence" value="ECO:0007669"/>
    <property type="project" value="UniProtKB-KW"/>
</dbReference>
<keyword evidence="9" id="KW-1185">Reference proteome</keyword>
<dbReference type="InterPro" id="IPR039425">
    <property type="entry name" value="RNA_pol_sigma-70-like"/>
</dbReference>
<dbReference type="InterPro" id="IPR007627">
    <property type="entry name" value="RNA_pol_sigma70_r2"/>
</dbReference>
<evidence type="ECO:0000259" key="6">
    <source>
        <dbReference type="Pfam" id="PF04542"/>
    </source>
</evidence>
<dbReference type="GO" id="GO:0006352">
    <property type="term" value="P:DNA-templated transcription initiation"/>
    <property type="evidence" value="ECO:0007669"/>
    <property type="project" value="InterPro"/>
</dbReference>
<gene>
    <name evidence="8" type="primary">rpoE_19</name>
    <name evidence="8" type="ORF">Acy02nite_86420</name>
</gene>
<dbReference type="CDD" id="cd06171">
    <property type="entry name" value="Sigma70_r4"/>
    <property type="match status" value="1"/>
</dbReference>
<evidence type="ECO:0000313" key="8">
    <source>
        <dbReference type="EMBL" id="GID70761.1"/>
    </source>
</evidence>
<dbReference type="InterPro" id="IPR013325">
    <property type="entry name" value="RNA_pol_sigma_r2"/>
</dbReference>
<evidence type="ECO:0000259" key="7">
    <source>
        <dbReference type="Pfam" id="PF08281"/>
    </source>
</evidence>
<dbReference type="SUPFAM" id="SSF88659">
    <property type="entry name" value="Sigma3 and sigma4 domains of RNA polymerase sigma factors"/>
    <property type="match status" value="1"/>
</dbReference>
<feature type="domain" description="RNA polymerase sigma factor 70 region 4 type 2" evidence="7">
    <location>
        <begin position="110"/>
        <end position="162"/>
    </location>
</feature>
<dbReference type="InterPro" id="IPR014325">
    <property type="entry name" value="RNA_pol_sigma-E_actinobac"/>
</dbReference>
<name>A0A919MGZ6_9ACTN</name>
<dbReference type="Pfam" id="PF08281">
    <property type="entry name" value="Sigma70_r4_2"/>
    <property type="match status" value="1"/>
</dbReference>
<protein>
    <submittedName>
        <fullName evidence="8">RNA polymerase sigma24 factor</fullName>
    </submittedName>
</protein>
<dbReference type="AlphaFoldDB" id="A0A919MGZ6"/>
<dbReference type="Pfam" id="PF04542">
    <property type="entry name" value="Sigma70_r2"/>
    <property type="match status" value="1"/>
</dbReference>
<dbReference type="InterPro" id="IPR013324">
    <property type="entry name" value="RNA_pol_sigma_r3/r4-like"/>
</dbReference>
<dbReference type="InterPro" id="IPR036388">
    <property type="entry name" value="WH-like_DNA-bd_sf"/>
</dbReference>
<evidence type="ECO:0000256" key="3">
    <source>
        <dbReference type="ARBA" id="ARBA00023082"/>
    </source>
</evidence>
<dbReference type="NCBIfam" id="TIGR02983">
    <property type="entry name" value="SigE-fam_strep"/>
    <property type="match status" value="1"/>
</dbReference>
<keyword evidence="5" id="KW-0804">Transcription</keyword>
<dbReference type="Gene3D" id="1.10.10.10">
    <property type="entry name" value="Winged helix-like DNA-binding domain superfamily/Winged helix DNA-binding domain"/>
    <property type="match status" value="1"/>
</dbReference>
<organism evidence="8 9">
    <name type="scientific">Actinoplanes cyaneus</name>
    <dbReference type="NCBI Taxonomy" id="52696"/>
    <lineage>
        <taxon>Bacteria</taxon>
        <taxon>Bacillati</taxon>
        <taxon>Actinomycetota</taxon>
        <taxon>Actinomycetes</taxon>
        <taxon>Micromonosporales</taxon>
        <taxon>Micromonosporaceae</taxon>
        <taxon>Actinoplanes</taxon>
    </lineage>
</organism>
<keyword evidence="4" id="KW-0238">DNA-binding</keyword>
<dbReference type="PANTHER" id="PTHR43133:SF50">
    <property type="entry name" value="ECF RNA POLYMERASE SIGMA FACTOR SIGM"/>
    <property type="match status" value="1"/>
</dbReference>
<proteinExistence type="inferred from homology"/>
<keyword evidence="3" id="KW-0731">Sigma factor</keyword>
<dbReference type="Gene3D" id="1.10.1740.10">
    <property type="match status" value="1"/>
</dbReference>
<dbReference type="PANTHER" id="PTHR43133">
    <property type="entry name" value="RNA POLYMERASE ECF-TYPE SIGMA FACTO"/>
    <property type="match status" value="1"/>
</dbReference>
<dbReference type="EMBL" id="BOMH01000082">
    <property type="protein sequence ID" value="GID70761.1"/>
    <property type="molecule type" value="Genomic_DNA"/>
</dbReference>
<dbReference type="InterPro" id="IPR013249">
    <property type="entry name" value="RNA_pol_sigma70_r4_t2"/>
</dbReference>
<accession>A0A919MGZ6</accession>
<dbReference type="RefSeq" id="WP_203755018.1">
    <property type="nucleotide sequence ID" value="NZ_BAAAUC010000064.1"/>
</dbReference>
<dbReference type="SUPFAM" id="SSF88946">
    <property type="entry name" value="Sigma2 domain of RNA polymerase sigma factors"/>
    <property type="match status" value="1"/>
</dbReference>
<dbReference type="GO" id="GO:0016987">
    <property type="term" value="F:sigma factor activity"/>
    <property type="evidence" value="ECO:0007669"/>
    <property type="project" value="UniProtKB-KW"/>
</dbReference>
<evidence type="ECO:0000256" key="1">
    <source>
        <dbReference type="ARBA" id="ARBA00010641"/>
    </source>
</evidence>
<evidence type="ECO:0000256" key="4">
    <source>
        <dbReference type="ARBA" id="ARBA00023125"/>
    </source>
</evidence>
<reference evidence="8" key="1">
    <citation type="submission" date="2021-01" db="EMBL/GenBank/DDBJ databases">
        <title>Whole genome shotgun sequence of Actinoplanes cyaneus NBRC 14990.</title>
        <authorList>
            <person name="Komaki H."/>
            <person name="Tamura T."/>
        </authorList>
    </citation>
    <scope>NUCLEOTIDE SEQUENCE</scope>
    <source>
        <strain evidence="8">NBRC 14990</strain>
    </source>
</reference>
<evidence type="ECO:0000256" key="5">
    <source>
        <dbReference type="ARBA" id="ARBA00023163"/>
    </source>
</evidence>
<dbReference type="InterPro" id="IPR014284">
    <property type="entry name" value="RNA_pol_sigma-70_dom"/>
</dbReference>
<sequence length="180" mass="20311">MSHDVRPSVRDVDGYREYVSDRLDGWRRTAYRLCGNWHTAEDLVSTAVLKILRHWARVSAAGNPDAYVRRILIRTLLDERRRARQVELPVEALPEHPGGRSEMDTVTDRRTLVTLLAVLPPSRQRILVLRYVHDLSVEETAAYLGCSPGNVKSQTARALSALRSHPGVTELLADQELIAP</sequence>
<dbReference type="NCBIfam" id="TIGR02937">
    <property type="entry name" value="sigma70-ECF"/>
    <property type="match status" value="1"/>
</dbReference>
<comment type="caution">
    <text evidence="8">The sequence shown here is derived from an EMBL/GenBank/DDBJ whole genome shotgun (WGS) entry which is preliminary data.</text>
</comment>